<reference evidence="2 3" key="1">
    <citation type="journal article" date="2004" name="Extremophiles">
        <title>Halobacillus locisalis sp. nov., a halophilic bacterium isolated from a marine solar saltern of the Yellow Sea in Korea.</title>
        <authorList>
            <person name="Yoon J.H."/>
            <person name="Kang K.H."/>
            <person name="Oh T.K."/>
            <person name="Park Y.H."/>
        </authorList>
    </citation>
    <scope>NUCLEOTIDE SEQUENCE [LARGE SCALE GENOMIC DNA]</scope>
    <source>
        <strain evidence="2 3">KCTC 3788</strain>
    </source>
</reference>
<name>A0A838CUD4_9BACI</name>
<dbReference type="Proteomes" id="UP000571017">
    <property type="component" value="Unassembled WGS sequence"/>
</dbReference>
<proteinExistence type="predicted"/>
<keyword evidence="1" id="KW-0472">Membrane</keyword>
<keyword evidence="1" id="KW-0812">Transmembrane</keyword>
<feature type="transmembrane region" description="Helical" evidence="1">
    <location>
        <begin position="56"/>
        <end position="83"/>
    </location>
</feature>
<dbReference type="AlphaFoldDB" id="A0A838CUD4"/>
<evidence type="ECO:0000256" key="1">
    <source>
        <dbReference type="SAM" id="Phobius"/>
    </source>
</evidence>
<keyword evidence="1" id="KW-1133">Transmembrane helix</keyword>
<keyword evidence="3" id="KW-1185">Reference proteome</keyword>
<accession>A0A838CUD4</accession>
<evidence type="ECO:0000313" key="2">
    <source>
        <dbReference type="EMBL" id="MBA2175385.1"/>
    </source>
</evidence>
<gene>
    <name evidence="2" type="ORF">H0266_10815</name>
</gene>
<organism evidence="2 3">
    <name type="scientific">Halobacillus locisalis</name>
    <dbReference type="NCBI Taxonomy" id="220753"/>
    <lineage>
        <taxon>Bacteria</taxon>
        <taxon>Bacillati</taxon>
        <taxon>Bacillota</taxon>
        <taxon>Bacilli</taxon>
        <taxon>Bacillales</taxon>
        <taxon>Bacillaceae</taxon>
        <taxon>Halobacillus</taxon>
    </lineage>
</organism>
<feature type="transmembrane region" description="Helical" evidence="1">
    <location>
        <begin position="28"/>
        <end position="50"/>
    </location>
</feature>
<dbReference type="RefSeq" id="WP_181472402.1">
    <property type="nucleotide sequence ID" value="NZ_JACEFG010000002.1"/>
</dbReference>
<protein>
    <submittedName>
        <fullName evidence="2">Uncharacterized protein</fullName>
    </submittedName>
</protein>
<dbReference type="EMBL" id="JACEFG010000002">
    <property type="protein sequence ID" value="MBA2175385.1"/>
    <property type="molecule type" value="Genomic_DNA"/>
</dbReference>
<evidence type="ECO:0000313" key="3">
    <source>
        <dbReference type="Proteomes" id="UP000571017"/>
    </source>
</evidence>
<comment type="caution">
    <text evidence="2">The sequence shown here is derived from an EMBL/GenBank/DDBJ whole genome shotgun (WGS) entry which is preliminary data.</text>
</comment>
<sequence>MALIMPSIISVFFYTKVKQKRTTWYETFSLFVLFSLITNAALYALLVYILDTKSLLFSIAFTMKYSVLATIISIIVATLYRFIELNVTFNMKVESKNEKNN</sequence>